<reference evidence="2 3" key="1">
    <citation type="submission" date="2019-05" db="EMBL/GenBank/DDBJ databases">
        <title>Another draft genome of Portunus trituberculatus and its Hox gene families provides insights of decapod evolution.</title>
        <authorList>
            <person name="Jeong J.-H."/>
            <person name="Song I."/>
            <person name="Kim S."/>
            <person name="Choi T."/>
            <person name="Kim D."/>
            <person name="Ryu S."/>
            <person name="Kim W."/>
        </authorList>
    </citation>
    <scope>NUCLEOTIDE SEQUENCE [LARGE SCALE GENOMIC DNA]</scope>
    <source>
        <tissue evidence="2">Muscle</tissue>
    </source>
</reference>
<feature type="region of interest" description="Disordered" evidence="1">
    <location>
        <begin position="67"/>
        <end position="102"/>
    </location>
</feature>
<dbReference type="EMBL" id="VSRR010001748">
    <property type="protein sequence ID" value="MPC27444.1"/>
    <property type="molecule type" value="Genomic_DNA"/>
</dbReference>
<comment type="caution">
    <text evidence="2">The sequence shown here is derived from an EMBL/GenBank/DDBJ whole genome shotgun (WGS) entry which is preliminary data.</text>
</comment>
<dbReference type="AlphaFoldDB" id="A0A5B7E3W8"/>
<evidence type="ECO:0000313" key="3">
    <source>
        <dbReference type="Proteomes" id="UP000324222"/>
    </source>
</evidence>
<evidence type="ECO:0000256" key="1">
    <source>
        <dbReference type="SAM" id="MobiDB-lite"/>
    </source>
</evidence>
<protein>
    <submittedName>
        <fullName evidence="2">Uncharacterized protein</fullName>
    </submittedName>
</protein>
<sequence>MRLAGERHPHPDWSVSPASLPVIGQLTLSCQRCVPSFNVTKPAPQTAPLIGRDVTCLPHLEPRPHRPARAACGFSRPRVSSHNSPPKESREQTGLAPRPRPV</sequence>
<organism evidence="2 3">
    <name type="scientific">Portunus trituberculatus</name>
    <name type="common">Swimming crab</name>
    <name type="synonym">Neptunus trituberculatus</name>
    <dbReference type="NCBI Taxonomy" id="210409"/>
    <lineage>
        <taxon>Eukaryota</taxon>
        <taxon>Metazoa</taxon>
        <taxon>Ecdysozoa</taxon>
        <taxon>Arthropoda</taxon>
        <taxon>Crustacea</taxon>
        <taxon>Multicrustacea</taxon>
        <taxon>Malacostraca</taxon>
        <taxon>Eumalacostraca</taxon>
        <taxon>Eucarida</taxon>
        <taxon>Decapoda</taxon>
        <taxon>Pleocyemata</taxon>
        <taxon>Brachyura</taxon>
        <taxon>Eubrachyura</taxon>
        <taxon>Portunoidea</taxon>
        <taxon>Portunidae</taxon>
        <taxon>Portuninae</taxon>
        <taxon>Portunus</taxon>
    </lineage>
</organism>
<evidence type="ECO:0000313" key="2">
    <source>
        <dbReference type="EMBL" id="MPC27444.1"/>
    </source>
</evidence>
<proteinExistence type="predicted"/>
<name>A0A5B7E3W8_PORTR</name>
<dbReference type="Proteomes" id="UP000324222">
    <property type="component" value="Unassembled WGS sequence"/>
</dbReference>
<keyword evidence="3" id="KW-1185">Reference proteome</keyword>
<dbReference type="PROSITE" id="PS51257">
    <property type="entry name" value="PROKAR_LIPOPROTEIN"/>
    <property type="match status" value="1"/>
</dbReference>
<gene>
    <name evidence="2" type="ORF">E2C01_020613</name>
</gene>
<accession>A0A5B7E3W8</accession>